<accession>G0NGA7</accession>
<dbReference type="PANTHER" id="PTHR21503">
    <property type="entry name" value="F-BOX-CONTAINING HYPOTHETICAL PROTEIN C.ELEGANS"/>
    <property type="match status" value="1"/>
</dbReference>
<dbReference type="InterPro" id="IPR001810">
    <property type="entry name" value="F-box_dom"/>
</dbReference>
<proteinExistence type="predicted"/>
<organism evidence="3">
    <name type="scientific">Caenorhabditis brenneri</name>
    <name type="common">Nematode worm</name>
    <dbReference type="NCBI Taxonomy" id="135651"/>
    <lineage>
        <taxon>Eukaryota</taxon>
        <taxon>Metazoa</taxon>
        <taxon>Ecdysozoa</taxon>
        <taxon>Nematoda</taxon>
        <taxon>Chromadorea</taxon>
        <taxon>Rhabditida</taxon>
        <taxon>Rhabditina</taxon>
        <taxon>Rhabditomorpha</taxon>
        <taxon>Rhabditoidea</taxon>
        <taxon>Rhabditidae</taxon>
        <taxon>Peloderinae</taxon>
        <taxon>Caenorhabditis</taxon>
    </lineage>
</organism>
<dbReference type="AlphaFoldDB" id="G0NGA7"/>
<sequence>MSIPLVRFPLLAIDEILRNMQYSEIFNISVCSQRMHILVRRIKFKQIVKMRYVFKAKVLQVEVDEHNGTRQFIVATSFGRVRDTTNCYFAHNSNSEGMVKRSVIDHCFGVFQRHAPIVQLQLVVDQDLGFVPLLEGVKEMYMLGQGMSVEYASIFYPDLNCLRINGTCKDGDRFSGVDYLFFDRAGNTANAVLQTFTGRYLFLYESRRSTKDILQFCRRWKRNEICQNVRFLYIDLIDSSPDFDPERFLAQFETSEWDPNVRPGGVFDGLPAMIDVDKFPDVNTDRFRDFQRNDGKWASLCMLDCQFFLIAWD</sequence>
<reference evidence="3" key="1">
    <citation type="submission" date="2011-07" db="EMBL/GenBank/DDBJ databases">
        <authorList>
            <consortium name="Caenorhabditis brenneri Sequencing and Analysis Consortium"/>
            <person name="Wilson R.K."/>
        </authorList>
    </citation>
    <scope>NUCLEOTIDE SEQUENCE [LARGE SCALE GENOMIC DNA]</scope>
    <source>
        <strain evidence="3">PB2801</strain>
    </source>
</reference>
<dbReference type="InParanoid" id="G0NGA7"/>
<gene>
    <name evidence="2" type="ORF">CAEBREN_03414</name>
</gene>
<evidence type="ECO:0000259" key="1">
    <source>
        <dbReference type="PROSITE" id="PS50181"/>
    </source>
</evidence>
<evidence type="ECO:0000313" key="2">
    <source>
        <dbReference type="EMBL" id="EGT59979.1"/>
    </source>
</evidence>
<feature type="domain" description="F-box" evidence="1">
    <location>
        <begin position="2"/>
        <end position="47"/>
    </location>
</feature>
<evidence type="ECO:0000313" key="3">
    <source>
        <dbReference type="Proteomes" id="UP000008068"/>
    </source>
</evidence>
<dbReference type="Proteomes" id="UP000008068">
    <property type="component" value="Unassembled WGS sequence"/>
</dbReference>
<dbReference type="PANTHER" id="PTHR21503:SF8">
    <property type="entry name" value="F-BOX ASSOCIATED DOMAIN-CONTAINING PROTEIN-RELATED"/>
    <property type="match status" value="1"/>
</dbReference>
<dbReference type="Pfam" id="PF00646">
    <property type="entry name" value="F-box"/>
    <property type="match status" value="1"/>
</dbReference>
<dbReference type="PROSITE" id="PS50181">
    <property type="entry name" value="FBOX"/>
    <property type="match status" value="1"/>
</dbReference>
<name>G0NGA7_CAEBE</name>
<dbReference type="HOGENOM" id="CLU_991191_0_0_1"/>
<dbReference type="EMBL" id="GL379879">
    <property type="protein sequence ID" value="EGT59979.1"/>
    <property type="molecule type" value="Genomic_DNA"/>
</dbReference>
<keyword evidence="3" id="KW-1185">Reference proteome</keyword>
<protein>
    <recommendedName>
        <fullName evidence="1">F-box domain-containing protein</fullName>
    </recommendedName>
</protein>